<dbReference type="SMART" id="SM00387">
    <property type="entry name" value="HATPase_c"/>
    <property type="match status" value="1"/>
</dbReference>
<keyword evidence="3 4" id="KW-0597">Phosphoprotein</keyword>
<dbReference type="EC" id="2.7.13.3" evidence="2"/>
<keyword evidence="5" id="KW-0812">Transmembrane</keyword>
<dbReference type="InterPro" id="IPR001789">
    <property type="entry name" value="Sig_transdc_resp-reg_receiver"/>
</dbReference>
<dbReference type="Gene3D" id="3.30.565.10">
    <property type="entry name" value="Histidine kinase-like ATPase, C-terminal domain"/>
    <property type="match status" value="1"/>
</dbReference>
<dbReference type="InterPro" id="IPR003661">
    <property type="entry name" value="HisK_dim/P_dom"/>
</dbReference>
<dbReference type="SMART" id="SM00448">
    <property type="entry name" value="REC"/>
    <property type="match status" value="1"/>
</dbReference>
<protein>
    <recommendedName>
        <fullName evidence="2">histidine kinase</fullName>
        <ecNumber evidence="2">2.7.13.3</ecNumber>
    </recommendedName>
</protein>
<dbReference type="Gene3D" id="3.40.50.2300">
    <property type="match status" value="1"/>
</dbReference>
<dbReference type="Proteomes" id="UP000474296">
    <property type="component" value="Unassembled WGS sequence"/>
</dbReference>
<dbReference type="CDD" id="cd17546">
    <property type="entry name" value="REC_hyHK_CKI1_RcsC-like"/>
    <property type="match status" value="1"/>
</dbReference>
<dbReference type="RefSeq" id="WP_164030143.1">
    <property type="nucleotide sequence ID" value="NZ_JAABOQ010000002.1"/>
</dbReference>
<dbReference type="PROSITE" id="PS50110">
    <property type="entry name" value="RESPONSE_REGULATORY"/>
    <property type="match status" value="1"/>
</dbReference>
<gene>
    <name evidence="8" type="ORF">GWK10_05805</name>
</gene>
<evidence type="ECO:0000256" key="5">
    <source>
        <dbReference type="SAM" id="Phobius"/>
    </source>
</evidence>
<dbReference type="InterPro" id="IPR005467">
    <property type="entry name" value="His_kinase_dom"/>
</dbReference>
<name>A0A6M0CFQ9_9FLAO</name>
<feature type="domain" description="Histidine kinase" evidence="6">
    <location>
        <begin position="56"/>
        <end position="278"/>
    </location>
</feature>
<sequence length="412" mass="46619">MIYYAIVIGLVIFVFSVVIFFMQRTSSKIAKQNKELATQNDQLLKQSKFDQQFVSNLSAELRTPLYGIIGLTNLLSEEHPELKEDQNIKSLKFSGDYLLTLINNILQVSKMDDNDVKARSIRFNIKEVVQNLVSSFRYATENTNNTIELNFDDAISNQLKGDPLILSQILMNLINNALRFTRNGEVKINAMLVDSDEASNKITFSVKHNGKEISKEEEKSIYYEFTKNRRSQGNYLGTGINTAIVNRLSESINGVLNLNKKDGEFTESLLTISFDIGKESDADLGKKIKALIVDDNKINLMVTSKLLVDENFDCVTVDNGLEAIELVREGDFNIVLMDVNMPNLNGVGATKKIREFNKDIPIIAFTAVDVTQLNEQMIRAGLNDYILKPFEKGQLLDKIYHHVNAFEAREYS</sequence>
<organism evidence="8 9">
    <name type="scientific">Spongiivirga citrea</name>
    <dbReference type="NCBI Taxonomy" id="1481457"/>
    <lineage>
        <taxon>Bacteria</taxon>
        <taxon>Pseudomonadati</taxon>
        <taxon>Bacteroidota</taxon>
        <taxon>Flavobacteriia</taxon>
        <taxon>Flavobacteriales</taxon>
        <taxon>Flavobacteriaceae</taxon>
        <taxon>Spongiivirga</taxon>
    </lineage>
</organism>
<dbReference type="InterPro" id="IPR003594">
    <property type="entry name" value="HATPase_dom"/>
</dbReference>
<dbReference type="InterPro" id="IPR036890">
    <property type="entry name" value="HATPase_C_sf"/>
</dbReference>
<dbReference type="AlphaFoldDB" id="A0A6M0CFQ9"/>
<keyword evidence="5" id="KW-0472">Membrane</keyword>
<dbReference type="Pfam" id="PF00512">
    <property type="entry name" value="HisKA"/>
    <property type="match status" value="1"/>
</dbReference>
<dbReference type="PANTHER" id="PTHR45339:SF5">
    <property type="entry name" value="HISTIDINE KINASE"/>
    <property type="match status" value="1"/>
</dbReference>
<evidence type="ECO:0000313" key="9">
    <source>
        <dbReference type="Proteomes" id="UP000474296"/>
    </source>
</evidence>
<dbReference type="InterPro" id="IPR011006">
    <property type="entry name" value="CheY-like_superfamily"/>
</dbReference>
<proteinExistence type="predicted"/>
<dbReference type="GO" id="GO:0000155">
    <property type="term" value="F:phosphorelay sensor kinase activity"/>
    <property type="evidence" value="ECO:0007669"/>
    <property type="project" value="InterPro"/>
</dbReference>
<dbReference type="SMART" id="SM00388">
    <property type="entry name" value="HisKA"/>
    <property type="match status" value="1"/>
</dbReference>
<dbReference type="CDD" id="cd00082">
    <property type="entry name" value="HisKA"/>
    <property type="match status" value="1"/>
</dbReference>
<keyword evidence="9" id="KW-1185">Reference proteome</keyword>
<keyword evidence="5" id="KW-1133">Transmembrane helix</keyword>
<dbReference type="InterPro" id="IPR036097">
    <property type="entry name" value="HisK_dim/P_sf"/>
</dbReference>
<feature type="transmembrane region" description="Helical" evidence="5">
    <location>
        <begin position="6"/>
        <end position="22"/>
    </location>
</feature>
<dbReference type="Gene3D" id="1.10.287.130">
    <property type="match status" value="1"/>
</dbReference>
<dbReference type="SUPFAM" id="SSF47384">
    <property type="entry name" value="Homodimeric domain of signal transducing histidine kinase"/>
    <property type="match status" value="1"/>
</dbReference>
<comment type="caution">
    <text evidence="8">The sequence shown here is derived from an EMBL/GenBank/DDBJ whole genome shotgun (WGS) entry which is preliminary data.</text>
</comment>
<evidence type="ECO:0000256" key="2">
    <source>
        <dbReference type="ARBA" id="ARBA00012438"/>
    </source>
</evidence>
<evidence type="ECO:0000256" key="1">
    <source>
        <dbReference type="ARBA" id="ARBA00000085"/>
    </source>
</evidence>
<dbReference type="PANTHER" id="PTHR45339">
    <property type="entry name" value="HYBRID SIGNAL TRANSDUCTION HISTIDINE KINASE J"/>
    <property type="match status" value="1"/>
</dbReference>
<evidence type="ECO:0000259" key="6">
    <source>
        <dbReference type="PROSITE" id="PS50109"/>
    </source>
</evidence>
<dbReference type="SUPFAM" id="SSF55874">
    <property type="entry name" value="ATPase domain of HSP90 chaperone/DNA topoisomerase II/histidine kinase"/>
    <property type="match status" value="1"/>
</dbReference>
<dbReference type="SUPFAM" id="SSF52172">
    <property type="entry name" value="CheY-like"/>
    <property type="match status" value="1"/>
</dbReference>
<dbReference type="PROSITE" id="PS50109">
    <property type="entry name" value="HIS_KIN"/>
    <property type="match status" value="1"/>
</dbReference>
<dbReference type="Pfam" id="PF00072">
    <property type="entry name" value="Response_reg"/>
    <property type="match status" value="1"/>
</dbReference>
<evidence type="ECO:0000256" key="4">
    <source>
        <dbReference type="PROSITE-ProRule" id="PRU00169"/>
    </source>
</evidence>
<evidence type="ECO:0000259" key="7">
    <source>
        <dbReference type="PROSITE" id="PS50110"/>
    </source>
</evidence>
<evidence type="ECO:0000256" key="3">
    <source>
        <dbReference type="ARBA" id="ARBA00022553"/>
    </source>
</evidence>
<comment type="catalytic activity">
    <reaction evidence="1">
        <text>ATP + protein L-histidine = ADP + protein N-phospho-L-histidine.</text>
        <dbReference type="EC" id="2.7.13.3"/>
    </reaction>
</comment>
<feature type="domain" description="Response regulatory" evidence="7">
    <location>
        <begin position="289"/>
        <end position="403"/>
    </location>
</feature>
<evidence type="ECO:0000313" key="8">
    <source>
        <dbReference type="EMBL" id="NER16716.1"/>
    </source>
</evidence>
<reference evidence="8 9" key="1">
    <citation type="submission" date="2020-01" db="EMBL/GenBank/DDBJ databases">
        <title>Spongiivirga citrea KCTC 32990T.</title>
        <authorList>
            <person name="Wang G."/>
        </authorList>
    </citation>
    <scope>NUCLEOTIDE SEQUENCE [LARGE SCALE GENOMIC DNA]</scope>
    <source>
        <strain evidence="8 9">KCTC 32990</strain>
    </source>
</reference>
<dbReference type="Pfam" id="PF02518">
    <property type="entry name" value="HATPase_c"/>
    <property type="match status" value="1"/>
</dbReference>
<feature type="modified residue" description="4-aspartylphosphate" evidence="4">
    <location>
        <position position="338"/>
    </location>
</feature>
<accession>A0A6M0CFQ9</accession>
<dbReference type="EMBL" id="JAABOQ010000002">
    <property type="protein sequence ID" value="NER16716.1"/>
    <property type="molecule type" value="Genomic_DNA"/>
</dbReference>